<dbReference type="EMBL" id="JYNV01000103">
    <property type="protein sequence ID" value="KZM26621.1"/>
    <property type="molecule type" value="Genomic_DNA"/>
</dbReference>
<comment type="caution">
    <text evidence="2">The sequence shown here is derived from an EMBL/GenBank/DDBJ whole genome shotgun (WGS) entry which is preliminary data.</text>
</comment>
<reference evidence="2 3" key="1">
    <citation type="journal article" date="2016" name="Sci. Rep.">
        <title>Draft genome sequencing and secretome analysis of fungal phytopathogen Ascochyta rabiei provides insight into the necrotrophic effector repertoire.</title>
        <authorList>
            <person name="Verma S."/>
            <person name="Gazara R.K."/>
            <person name="Nizam S."/>
            <person name="Parween S."/>
            <person name="Chattopadhyay D."/>
            <person name="Verma P.K."/>
        </authorList>
    </citation>
    <scope>NUCLEOTIDE SEQUENCE [LARGE SCALE GENOMIC DNA]</scope>
    <source>
        <strain evidence="2 3">ArDII</strain>
    </source>
</reference>
<gene>
    <name evidence="2" type="ORF">ST47_g2292</name>
</gene>
<evidence type="ECO:0000313" key="3">
    <source>
        <dbReference type="Proteomes" id="UP000076837"/>
    </source>
</evidence>
<keyword evidence="1" id="KW-0732">Signal</keyword>
<evidence type="ECO:0000256" key="1">
    <source>
        <dbReference type="SAM" id="SignalP"/>
    </source>
</evidence>
<accession>A0A163JV64</accession>
<feature type="chain" id="PRO_5007843696" evidence="1">
    <location>
        <begin position="18"/>
        <end position="351"/>
    </location>
</feature>
<proteinExistence type="predicted"/>
<feature type="signal peptide" evidence="1">
    <location>
        <begin position="1"/>
        <end position="17"/>
    </location>
</feature>
<dbReference type="AlphaFoldDB" id="A0A163JV64"/>
<name>A0A163JV64_DIDRA</name>
<keyword evidence="3" id="KW-1185">Reference proteome</keyword>
<dbReference type="Proteomes" id="UP000076837">
    <property type="component" value="Unassembled WGS sequence"/>
</dbReference>
<protein>
    <submittedName>
        <fullName evidence="2">Uncharacterized protein</fullName>
    </submittedName>
</protein>
<evidence type="ECO:0000313" key="2">
    <source>
        <dbReference type="EMBL" id="KZM26621.1"/>
    </source>
</evidence>
<sequence>MRFFRLLPLALVGICFAAPAPADGNTTGAVQSLEAGIAVHSIADNTVTTLDAPFKAPSLLPRNETSVRTTPENLHRTSISISEYCDAGVLKARGWLSNGRVMFELHLNAEQVTKISLHPGHDQIVGPYDFASHAFGIEHDGCKWSSEGGYPCGWCKAQPWTLGPLNCQTGQRGNQRLTYRTCYFVDHNPPTLSARGQEPTISPPPPAPSLPSENLVTIQGSTVTLHPLIIQTTLPATPPNQISTILPFHLFLYESCSPNTSPIAGAVYKNGNMALSLSLTPGLKTSIQHLVPGYANLEVGPFEYGASRVGFRIPVRSIWNSRFTNATLNIQPVTELLGYLKPIRLAHNISH</sequence>
<organism evidence="2 3">
    <name type="scientific">Didymella rabiei</name>
    <name type="common">Chickpea ascochyta blight fungus</name>
    <name type="synonym">Mycosphaerella rabiei</name>
    <dbReference type="NCBI Taxonomy" id="5454"/>
    <lineage>
        <taxon>Eukaryota</taxon>
        <taxon>Fungi</taxon>
        <taxon>Dikarya</taxon>
        <taxon>Ascomycota</taxon>
        <taxon>Pezizomycotina</taxon>
        <taxon>Dothideomycetes</taxon>
        <taxon>Pleosporomycetidae</taxon>
        <taxon>Pleosporales</taxon>
        <taxon>Pleosporineae</taxon>
        <taxon>Didymellaceae</taxon>
        <taxon>Ascochyta</taxon>
    </lineage>
</organism>